<feature type="region of interest" description="Disordered" evidence="7">
    <location>
        <begin position="2051"/>
        <end position="2122"/>
    </location>
</feature>
<accession>A0A6F9DNF0</accession>
<dbReference type="InterPro" id="IPR007735">
    <property type="entry name" value="Pecanex_C"/>
</dbReference>
<feature type="compositionally biased region" description="Basic and acidic residues" evidence="7">
    <location>
        <begin position="662"/>
        <end position="671"/>
    </location>
</feature>
<feature type="transmembrane region" description="Helical" evidence="6">
    <location>
        <begin position="1294"/>
        <end position="1311"/>
    </location>
</feature>
<keyword evidence="5 6" id="KW-0472">Membrane</keyword>
<evidence type="ECO:0000256" key="5">
    <source>
        <dbReference type="ARBA" id="ARBA00023136"/>
    </source>
</evidence>
<proteinExistence type="evidence at transcript level"/>
<feature type="compositionally biased region" description="Low complexity" evidence="7">
    <location>
        <begin position="587"/>
        <end position="605"/>
    </location>
</feature>
<feature type="compositionally biased region" description="Polar residues" evidence="7">
    <location>
        <begin position="282"/>
        <end position="296"/>
    </location>
</feature>
<feature type="transmembrane region" description="Helical" evidence="6">
    <location>
        <begin position="957"/>
        <end position="973"/>
    </location>
</feature>
<protein>
    <recommendedName>
        <fullName evidence="6">Pecanex-like protein</fullName>
    </recommendedName>
</protein>
<evidence type="ECO:0000256" key="6">
    <source>
        <dbReference type="RuleBase" id="RU367089"/>
    </source>
</evidence>
<name>A0A6F9DNF0_9ASCI</name>
<feature type="compositionally biased region" description="Basic and acidic residues" evidence="7">
    <location>
        <begin position="2064"/>
        <end position="2077"/>
    </location>
</feature>
<dbReference type="PANTHER" id="PTHR12372:SF7">
    <property type="entry name" value="PROTEIN PECANEX"/>
    <property type="match status" value="1"/>
</dbReference>
<dbReference type="InterPro" id="IPR039797">
    <property type="entry name" value="Pecanex"/>
</dbReference>
<feature type="transmembrane region" description="Helical" evidence="6">
    <location>
        <begin position="1056"/>
        <end position="1073"/>
    </location>
</feature>
<evidence type="ECO:0000259" key="8">
    <source>
        <dbReference type="Pfam" id="PF05041"/>
    </source>
</evidence>
<feature type="transmembrane region" description="Helical" evidence="6">
    <location>
        <begin position="916"/>
        <end position="936"/>
    </location>
</feature>
<feature type="compositionally biased region" description="Basic and acidic residues" evidence="7">
    <location>
        <begin position="2106"/>
        <end position="2115"/>
    </location>
</feature>
<feature type="compositionally biased region" description="Polar residues" evidence="7">
    <location>
        <begin position="2022"/>
        <end position="2037"/>
    </location>
</feature>
<feature type="compositionally biased region" description="Polar residues" evidence="7">
    <location>
        <begin position="307"/>
        <end position="317"/>
    </location>
</feature>
<keyword evidence="4 6" id="KW-1133">Transmembrane helix</keyword>
<dbReference type="GO" id="GO:0016020">
    <property type="term" value="C:membrane"/>
    <property type="evidence" value="ECO:0007669"/>
    <property type="project" value="UniProtKB-SubCell"/>
</dbReference>
<evidence type="ECO:0000256" key="1">
    <source>
        <dbReference type="ARBA" id="ARBA00004141"/>
    </source>
</evidence>
<feature type="compositionally biased region" description="Polar residues" evidence="7">
    <location>
        <begin position="406"/>
        <end position="423"/>
    </location>
</feature>
<feature type="transmembrane region" description="Helical" evidence="6">
    <location>
        <begin position="1317"/>
        <end position="1334"/>
    </location>
</feature>
<evidence type="ECO:0000256" key="4">
    <source>
        <dbReference type="ARBA" id="ARBA00022989"/>
    </source>
</evidence>
<feature type="region of interest" description="Disordered" evidence="7">
    <location>
        <begin position="539"/>
        <end position="559"/>
    </location>
</feature>
<feature type="compositionally biased region" description="Polar residues" evidence="7">
    <location>
        <begin position="739"/>
        <end position="753"/>
    </location>
</feature>
<feature type="compositionally biased region" description="Polar residues" evidence="7">
    <location>
        <begin position="672"/>
        <end position="683"/>
    </location>
</feature>
<feature type="compositionally biased region" description="Polar residues" evidence="7">
    <location>
        <begin position="234"/>
        <end position="245"/>
    </location>
</feature>
<comment type="subcellular location">
    <subcellularLocation>
        <location evidence="1 6">Membrane</location>
        <topology evidence="1 6">Multi-pass membrane protein</topology>
    </subcellularLocation>
</comment>
<reference evidence="9" key="1">
    <citation type="submission" date="2020-04" db="EMBL/GenBank/DDBJ databases">
        <authorList>
            <person name="Neveu A P."/>
        </authorList>
    </citation>
    <scope>NUCLEOTIDE SEQUENCE</scope>
    <source>
        <tissue evidence="9">Whole embryo</tissue>
    </source>
</reference>
<feature type="compositionally biased region" description="Low complexity" evidence="7">
    <location>
        <begin position="2082"/>
        <end position="2101"/>
    </location>
</feature>
<feature type="compositionally biased region" description="Polar residues" evidence="7">
    <location>
        <begin position="331"/>
        <end position="340"/>
    </location>
</feature>
<keyword evidence="3 6" id="KW-0812">Transmembrane</keyword>
<feature type="transmembrane region" description="Helical" evidence="6">
    <location>
        <begin position="889"/>
        <end position="910"/>
    </location>
</feature>
<feature type="transmembrane region" description="Helical" evidence="6">
    <location>
        <begin position="57"/>
        <end position="77"/>
    </location>
</feature>
<feature type="region of interest" description="Disordered" evidence="7">
    <location>
        <begin position="573"/>
        <end position="703"/>
    </location>
</feature>
<feature type="region of interest" description="Disordered" evidence="7">
    <location>
        <begin position="1965"/>
        <end position="2037"/>
    </location>
</feature>
<gene>
    <name evidence="9" type="primary">Pcnx</name>
</gene>
<feature type="transmembrane region" description="Helical" evidence="6">
    <location>
        <begin position="1157"/>
        <end position="1179"/>
    </location>
</feature>
<feature type="domain" description="Pecanex C-terminal" evidence="8">
    <location>
        <begin position="1676"/>
        <end position="1902"/>
    </location>
</feature>
<feature type="compositionally biased region" description="Polar residues" evidence="7">
    <location>
        <begin position="1965"/>
        <end position="2005"/>
    </location>
</feature>
<dbReference type="Pfam" id="PF05041">
    <property type="entry name" value="Pecanex_C"/>
    <property type="match status" value="1"/>
</dbReference>
<sequence length="2122" mass="235572">MRSNILKFAQQGLWPALTGGWHYNPNHSNFTNIFHMYTWLFLLCLPFTLYLSTTITWVVIVIYTLILAILISCIKFISAHLHKTFDVGEQMQRKTMPVIEETEQNDHVPSNDSHGHLDSWCNMDSGDMPSVVGTPKPEHRDTAGHLELWEEISRQDFSEVEIFNTFQDPHKGDKNKTHIAHVHAHSSNAYKDTPTKAEGHSRKKHRVALDKCRSLPDISSSSSSDSDIDISLGQIGTLTKEGSSGSEKDTEDTDLNARGDGKMSRKRTAPKNGVQGPMLKRSYSSTDAESSVQSDSKLLPLEADSKSGATRSKSHSLPSAAPSGQFLKMSGLNNRLSQKLDSSRDMKSNRRKKGALIGDEDEGGGDAVNNNNKAVSDLNDDISSLTSLSSDPTLAASSKESDKPSTEITQVDVTTTSGSSMTDILSKNCMNPSSNRSSLEEGTSAAENVRRKFMDETNNRISLEQFLNESTASIRMADFPRDHLPVRYFDSDGDDTSGHMTSKAENDAAEIPLLSTSSAEPSSFSGIEVPKDKKVTYKFSPPISRKSRPRGSLEDSESLSVEENFRECLHNFNFSGSGRPRHHRNVSATTSSAALAQRSRSSYSRGRNFVPANRSHSFDTSAFRPRGPATWNPTGGQRRRAESGGSGRQRHPAGTDTQPVKADLEEGDSRSPKLTTGGSSSNGDDVELTSRPSQKLHFAKNHTDTTEGAIHSFQDENGRWMTYTFSNDGAGTAEAVSNPLEQRSGSVLRSRNVSGRTRGDSSSTTSNRDRRSNDGDAGGDVIDVAMRSMLRARMASRGALRLLPEHQDLREAFRRSIDTGQRMAQHGTDTSPPSITTPIEMFNIERRAPSPKIKIFYKVKVFPCKTITIQYDRLALMDLLDRSIRCIEVSLSVLFAALVACLGILVLAQGNLLYDLWAFWFCVVIATSQFSLIRSVQPDSASPTHGHNRVIAYSRPFYFTICASLLLLFNYLADEKNVRLPGITIYGATLFDNNGCAMGRDFMLVFTLLLPFIFVFGLLPQVNTFVMYLCEQTEIHAFGGSASTSLEASAFSVGRSFLTLLLVYGFAYGAMLAKEGSQHILFSAFCGFLVSFSYHLSRQTSSPWVLWKLLKSKVLTSPACRHSDDATEKSEDPSKEADNVGLKYELEAVDMRLQSDVVLCPLIAVFMFAIHCSTGFTALQPALTTVLYIMVGVIGAVLHYFIPQLRKHLPWLLFSRPILKSKEHGLFEVKNAAVLMWYERLFAIVCFMERNFLFPLLVVNTLTVEANLIIGSYGLGFGCVILSVVGLKLLRSAYSVPAMQYLVFSFSVLFVRYDAQQYNASVLVTCFFFGILFVKFQDLVLKLQFWMVYVAPWQITWGSAFHAFAQPFVVPHSALLTAHALLASLLQAPFVPFLGSALFLSSYPRPLKFWERNYKTKRIDHSNTRLSSQIDRGPHSDDNNLNSIFYEHLTYSLQKSLAGDISLGRWGNVYSGDCFILASENLNALVHVVEKGNGIITFQLRGLEFRGTYCQQREVEAINEGADDSKSCCCWKIGRLKGFLSFNSAFNQRWLAWQVIVSNYVLDGYSITDNNATTMLGVFDLRKILIGYIVKSIIFFLISHDSLETWLNDPNIRQQIEPCERPDYADEDSTFAVAIDDDYDVWLFGVSLAKFHQVYGEWIEHCAERRQKTLNRSIESGRESKLVTLCFAISVLGRRALGSVSHNVSTNLDAFLYGLHALFKGDLRITLSKDEWIFTDMNLLHEVVVPGVRTALKLHQDHFACPGEYDESEVLYDAIYDYTKNMVITHEGDPVWRRAVLSNTPSLLALRRVVSDTFVDQYSVVTLSHRALGFNIVKVNRESVRGLWAGQQNELVFLRNRNPERGSIQNAKQVLRNMINSSCDQPIGYPIYVSPLTSSYASTNEQLTGLLGGPITFQSVRDNFSKFINCLRQSCSGSCNSGGSAGMQMQQAVPLQPLAISRISTRSGQFHNLSSRSSTQSRPLQRQGKSSTPPSSDRDFSTTSFGTSRSNEHVHRRAGSAVDMATGSSRHGSTSKRLSTTQAETMAPELHLVKGSLTHHSSASVLGRKSDASLRRSRDSNEEPSSSRLGAVVSLLSSRSSGSTSMAEFGRMEKKRESPHASTTNC</sequence>
<feature type="region of interest" description="Disordered" evidence="7">
    <location>
        <begin position="736"/>
        <end position="780"/>
    </location>
</feature>
<comment type="similarity">
    <text evidence="2 6">Belongs to the pecanex family.</text>
</comment>
<feature type="region of interest" description="Disordered" evidence="7">
    <location>
        <begin position="184"/>
        <end position="423"/>
    </location>
</feature>
<dbReference type="EMBL" id="LR788849">
    <property type="protein sequence ID" value="CAB3264711.1"/>
    <property type="molecule type" value="mRNA"/>
</dbReference>
<evidence type="ECO:0000256" key="7">
    <source>
        <dbReference type="SAM" id="MobiDB-lite"/>
    </source>
</evidence>
<dbReference type="PANTHER" id="PTHR12372">
    <property type="entry name" value="PECANEX"/>
    <property type="match status" value="1"/>
</dbReference>
<feature type="transmembrane region" description="Helical" evidence="6">
    <location>
        <begin position="1185"/>
        <end position="1202"/>
    </location>
</feature>
<feature type="compositionally biased region" description="Low complexity" evidence="7">
    <location>
        <begin position="381"/>
        <end position="398"/>
    </location>
</feature>
<feature type="compositionally biased region" description="Low complexity" evidence="7">
    <location>
        <begin position="217"/>
        <end position="231"/>
    </location>
</feature>
<feature type="transmembrane region" description="Helical" evidence="6">
    <location>
        <begin position="33"/>
        <end position="51"/>
    </location>
</feature>
<feature type="compositionally biased region" description="Low complexity" evidence="7">
    <location>
        <begin position="754"/>
        <end position="766"/>
    </location>
</feature>
<organism evidence="9">
    <name type="scientific">Phallusia mammillata</name>
    <dbReference type="NCBI Taxonomy" id="59560"/>
    <lineage>
        <taxon>Eukaryota</taxon>
        <taxon>Metazoa</taxon>
        <taxon>Chordata</taxon>
        <taxon>Tunicata</taxon>
        <taxon>Ascidiacea</taxon>
        <taxon>Phlebobranchia</taxon>
        <taxon>Ascidiidae</taxon>
        <taxon>Phallusia</taxon>
    </lineage>
</organism>
<feature type="transmembrane region" description="Helical" evidence="6">
    <location>
        <begin position="1002"/>
        <end position="1019"/>
    </location>
</feature>
<evidence type="ECO:0000256" key="2">
    <source>
        <dbReference type="ARBA" id="ARBA00010170"/>
    </source>
</evidence>
<evidence type="ECO:0000313" key="9">
    <source>
        <dbReference type="EMBL" id="CAB3264711.1"/>
    </source>
</evidence>
<evidence type="ECO:0000256" key="3">
    <source>
        <dbReference type="ARBA" id="ARBA00022692"/>
    </source>
</evidence>